<feature type="region of interest" description="Disordered" evidence="6">
    <location>
        <begin position="260"/>
        <end position="280"/>
    </location>
</feature>
<name>A0A844VZE9_9RHOB</name>
<dbReference type="EMBL" id="WNXQ01000002">
    <property type="protein sequence ID" value="MWB77156.1"/>
    <property type="molecule type" value="Genomic_DNA"/>
</dbReference>
<evidence type="ECO:0000256" key="2">
    <source>
        <dbReference type="ARBA" id="ARBA00022597"/>
    </source>
</evidence>
<dbReference type="GO" id="GO:0005524">
    <property type="term" value="F:ATP binding"/>
    <property type="evidence" value="ECO:0007669"/>
    <property type="project" value="UniProtKB-KW"/>
</dbReference>
<organism evidence="8 9">
    <name type="scientific">Pseudooceanicola pacificus</name>
    <dbReference type="NCBI Taxonomy" id="2676438"/>
    <lineage>
        <taxon>Bacteria</taxon>
        <taxon>Pseudomonadati</taxon>
        <taxon>Pseudomonadota</taxon>
        <taxon>Alphaproteobacteria</taxon>
        <taxon>Rhodobacterales</taxon>
        <taxon>Paracoccaceae</taxon>
        <taxon>Pseudooceanicola</taxon>
    </lineage>
</organism>
<keyword evidence="9" id="KW-1185">Reference proteome</keyword>
<dbReference type="CDD" id="cd03215">
    <property type="entry name" value="ABC_Carb_Monos_II"/>
    <property type="match status" value="1"/>
</dbReference>
<dbReference type="InterPro" id="IPR050107">
    <property type="entry name" value="ABC_carbohydrate_import_ATPase"/>
</dbReference>
<evidence type="ECO:0000256" key="4">
    <source>
        <dbReference type="ARBA" id="ARBA00022741"/>
    </source>
</evidence>
<evidence type="ECO:0000256" key="1">
    <source>
        <dbReference type="ARBA" id="ARBA00022448"/>
    </source>
</evidence>
<proteinExistence type="predicted"/>
<keyword evidence="4" id="KW-0547">Nucleotide-binding</keyword>
<dbReference type="InterPro" id="IPR003439">
    <property type="entry name" value="ABC_transporter-like_ATP-bd"/>
</dbReference>
<evidence type="ECO:0000256" key="5">
    <source>
        <dbReference type="ARBA" id="ARBA00022840"/>
    </source>
</evidence>
<keyword evidence="2" id="KW-0762">Sugar transport</keyword>
<dbReference type="Proteomes" id="UP000443843">
    <property type="component" value="Unassembled WGS sequence"/>
</dbReference>
<evidence type="ECO:0000256" key="3">
    <source>
        <dbReference type="ARBA" id="ARBA00022737"/>
    </source>
</evidence>
<dbReference type="Pfam" id="PF00005">
    <property type="entry name" value="ABC_tran"/>
    <property type="match status" value="2"/>
</dbReference>
<gene>
    <name evidence="8" type="ORF">GLS40_03875</name>
</gene>
<evidence type="ECO:0000313" key="9">
    <source>
        <dbReference type="Proteomes" id="UP000443843"/>
    </source>
</evidence>
<dbReference type="PROSITE" id="PS50893">
    <property type="entry name" value="ABC_TRANSPORTER_2"/>
    <property type="match status" value="2"/>
</dbReference>
<protein>
    <submittedName>
        <fullName evidence="8">ATP-binding cassette domain-containing protein</fullName>
    </submittedName>
</protein>
<dbReference type="SMART" id="SM00382">
    <property type="entry name" value="AAA"/>
    <property type="match status" value="2"/>
</dbReference>
<feature type="compositionally biased region" description="Basic and acidic residues" evidence="6">
    <location>
        <begin position="262"/>
        <end position="271"/>
    </location>
</feature>
<keyword evidence="3" id="KW-0677">Repeat</keyword>
<accession>A0A844VZE9</accession>
<dbReference type="PANTHER" id="PTHR43790">
    <property type="entry name" value="CARBOHYDRATE TRANSPORT ATP-BINDING PROTEIN MG119-RELATED"/>
    <property type="match status" value="1"/>
</dbReference>
<evidence type="ECO:0000256" key="6">
    <source>
        <dbReference type="SAM" id="MobiDB-lite"/>
    </source>
</evidence>
<dbReference type="Gene3D" id="3.40.50.300">
    <property type="entry name" value="P-loop containing nucleotide triphosphate hydrolases"/>
    <property type="match status" value="2"/>
</dbReference>
<evidence type="ECO:0000259" key="7">
    <source>
        <dbReference type="PROSITE" id="PS50893"/>
    </source>
</evidence>
<sequence length="523" mass="55429">MPRSRSMQYSRSADMTGAPAEAVPMVSFRGVTKRFGTLAACDDVSFDVAGGEVVALLGENGAGKSTLMKTLYGIHPPDGGEVLIHGRPAAFARPADAMAAGIGMVFQTFSLLPALSVRDNLAMAWPGTPWYLGKRGRNVRGALAHLSQLAPGINPDARLGTLSTGEQQLVELAKVLNLDARLVILDEPTSVLTPAEAERLYGLIRAIAADGVAVVMITHKLADVEACADRVVVMRRGRVEGEGSAAALSRAEIVTLMMGRTARGDDPRGLPEKPPLPARPRPQLLLRRVSTGDQTSDARDVTLTVHRGEILGIAGVTGNGQTALAEGVAGIRDLTDGEVLLDGSVISRRRLDPRRKLHIGYVPENPRENGIVAGLSLETNLALRSIAERKGASRRMTSSEVAQRLAEYDVRPPEPARAAGTLSGGNVQKLVIARETGEPREALLMVFPTMGLDITATAFVYDRMVAAAAAGAAVLWISEELDDLLALAHRIAVIREGRIMAEWPVTPGLTRTEVGASMTGGPT</sequence>
<feature type="domain" description="ABC transporter" evidence="7">
    <location>
        <begin position="280"/>
        <end position="521"/>
    </location>
</feature>
<dbReference type="GO" id="GO:0016887">
    <property type="term" value="F:ATP hydrolysis activity"/>
    <property type="evidence" value="ECO:0007669"/>
    <property type="project" value="InterPro"/>
</dbReference>
<keyword evidence="1" id="KW-0813">Transport</keyword>
<dbReference type="InterPro" id="IPR027417">
    <property type="entry name" value="P-loop_NTPase"/>
</dbReference>
<feature type="domain" description="ABC transporter" evidence="7">
    <location>
        <begin position="26"/>
        <end position="261"/>
    </location>
</feature>
<dbReference type="SUPFAM" id="SSF52540">
    <property type="entry name" value="P-loop containing nucleoside triphosphate hydrolases"/>
    <property type="match status" value="2"/>
</dbReference>
<comment type="caution">
    <text evidence="8">The sequence shown here is derived from an EMBL/GenBank/DDBJ whole genome shotgun (WGS) entry which is preliminary data.</text>
</comment>
<dbReference type="InterPro" id="IPR003593">
    <property type="entry name" value="AAA+_ATPase"/>
</dbReference>
<dbReference type="CDD" id="cd03216">
    <property type="entry name" value="ABC_Carb_Monos_I"/>
    <property type="match status" value="1"/>
</dbReference>
<evidence type="ECO:0000313" key="8">
    <source>
        <dbReference type="EMBL" id="MWB77156.1"/>
    </source>
</evidence>
<dbReference type="AlphaFoldDB" id="A0A844VZE9"/>
<keyword evidence="5 8" id="KW-0067">ATP-binding</keyword>
<reference evidence="8 9" key="1">
    <citation type="submission" date="2019-11" db="EMBL/GenBank/DDBJ databases">
        <title>Pseudooceanicola pacifica sp. nov., isolated from deep-sea sediment of the Pacific Ocean.</title>
        <authorList>
            <person name="Lyu L."/>
        </authorList>
    </citation>
    <scope>NUCLEOTIDE SEQUENCE [LARGE SCALE GENOMIC DNA]</scope>
    <source>
        <strain evidence="8 9">216_PA32_1</strain>
    </source>
</reference>
<dbReference type="PANTHER" id="PTHR43790:SF9">
    <property type="entry name" value="GALACTOFURANOSE TRANSPORTER ATP-BINDING PROTEIN YTFR"/>
    <property type="match status" value="1"/>
</dbReference>